<sequence>MPISPEFSIALHCPTIGKRYELADSASLADDRMERILQHRAGLRSGDPIDIDSDTTLYLNHQQIAQSARYLYAAADNFRGTREFLREQPDLRSVTTHIHAGEMGGPPPQRPQMPAGTHLVIHGPFDHGMLEILEIDENGEGLTARTSQIALLAQMAADTGLLRVELYFGGRCRRIMGQAMIEPVGDSTDGWFRVVHRDPSLRALDNQLRYSRS</sequence>
<reference evidence="1 2" key="1">
    <citation type="submission" date="2016-03" db="EMBL/GenBank/DDBJ databases">
        <title>Microsymbionts genomes from the relict species Vavilovia formosa (Stev.) Fed.</title>
        <authorList>
            <person name="Kopat V."/>
            <person name="Chirak E."/>
            <person name="Kimeklis A."/>
            <person name="Andronov E."/>
        </authorList>
    </citation>
    <scope>NUCLEOTIDE SEQUENCE [LARGE SCALE GENOMIC DNA]</scope>
    <source>
        <strain evidence="1 2">Vaf07</strain>
    </source>
</reference>
<evidence type="ECO:0000313" key="2">
    <source>
        <dbReference type="Proteomes" id="UP000076574"/>
    </source>
</evidence>
<proteinExistence type="predicted"/>
<protein>
    <submittedName>
        <fullName evidence="1">Uncharacterized protein</fullName>
    </submittedName>
</protein>
<evidence type="ECO:0000313" key="1">
    <source>
        <dbReference type="EMBL" id="KZD21160.1"/>
    </source>
</evidence>
<dbReference type="AlphaFoldDB" id="A0A163XNZ7"/>
<comment type="caution">
    <text evidence="1">The sequence shown here is derived from an EMBL/GenBank/DDBJ whole genome shotgun (WGS) entry which is preliminary data.</text>
</comment>
<keyword evidence="2" id="KW-1185">Reference proteome</keyword>
<gene>
    <name evidence="1" type="ORF">A4A58_15395</name>
</gene>
<dbReference type="Proteomes" id="UP000076574">
    <property type="component" value="Unassembled WGS sequence"/>
</dbReference>
<organism evidence="1 2">
    <name type="scientific">Tardiphaga robiniae</name>
    <dbReference type="NCBI Taxonomy" id="943830"/>
    <lineage>
        <taxon>Bacteria</taxon>
        <taxon>Pseudomonadati</taxon>
        <taxon>Pseudomonadota</taxon>
        <taxon>Alphaproteobacteria</taxon>
        <taxon>Hyphomicrobiales</taxon>
        <taxon>Nitrobacteraceae</taxon>
        <taxon>Tardiphaga</taxon>
    </lineage>
</organism>
<name>A0A163XNZ7_9BRAD</name>
<accession>A0A163XNZ7</accession>
<dbReference type="EMBL" id="LVYV01000053">
    <property type="protein sequence ID" value="KZD21160.1"/>
    <property type="molecule type" value="Genomic_DNA"/>
</dbReference>